<evidence type="ECO:0000256" key="1">
    <source>
        <dbReference type="SAM" id="MobiDB-lite"/>
    </source>
</evidence>
<name>W2MFW0_PHYNI</name>
<sequence length="110" mass="12321">MVHWAPHDGLQNTTLCDSSTLHEAGFGEDEELMEADADDHRSRSNKRKKPNDENVEPGLCALAEGVKIIGEAINSKGSILRMCPFQERLLRLFISTHTFAELRNRKVCDG</sequence>
<evidence type="ECO:0000313" key="2">
    <source>
        <dbReference type="EMBL" id="ETM34543.1"/>
    </source>
</evidence>
<dbReference type="Proteomes" id="UP000054532">
    <property type="component" value="Unassembled WGS sequence"/>
</dbReference>
<accession>W2MFW0</accession>
<organism evidence="2">
    <name type="scientific">Phytophthora nicotianae</name>
    <name type="common">Potato buckeye rot agent</name>
    <name type="synonym">Phytophthora parasitica</name>
    <dbReference type="NCBI Taxonomy" id="4792"/>
    <lineage>
        <taxon>Eukaryota</taxon>
        <taxon>Sar</taxon>
        <taxon>Stramenopiles</taxon>
        <taxon>Oomycota</taxon>
        <taxon>Peronosporomycetes</taxon>
        <taxon>Peronosporales</taxon>
        <taxon>Peronosporaceae</taxon>
        <taxon>Phytophthora</taxon>
    </lineage>
</organism>
<protein>
    <submittedName>
        <fullName evidence="2">Uncharacterized protein</fullName>
    </submittedName>
</protein>
<feature type="compositionally biased region" description="Acidic residues" evidence="1">
    <location>
        <begin position="26"/>
        <end position="37"/>
    </location>
</feature>
<dbReference type="AlphaFoldDB" id="W2MFW0"/>
<proteinExistence type="predicted"/>
<gene>
    <name evidence="2" type="ORF">L914_18394</name>
</gene>
<reference evidence="2" key="1">
    <citation type="submission" date="2013-11" db="EMBL/GenBank/DDBJ databases">
        <title>The Genome Sequence of Phytophthora parasitica IAC_01/95.</title>
        <authorList>
            <consortium name="The Broad Institute Genomics Platform"/>
            <person name="Russ C."/>
            <person name="Tyler B."/>
            <person name="Panabieres F."/>
            <person name="Shan W."/>
            <person name="Tripathy S."/>
            <person name="Grunwald N."/>
            <person name="Machado M."/>
            <person name="Johnson C.S."/>
            <person name="Arredondo F."/>
            <person name="Hong C."/>
            <person name="Coffey M."/>
            <person name="Young S.K."/>
            <person name="Zeng Q."/>
            <person name="Gargeya S."/>
            <person name="Fitzgerald M."/>
            <person name="Abouelleil A."/>
            <person name="Alvarado L."/>
            <person name="Chapman S.B."/>
            <person name="Gainer-Dewar J."/>
            <person name="Goldberg J."/>
            <person name="Griggs A."/>
            <person name="Gujja S."/>
            <person name="Hansen M."/>
            <person name="Howarth C."/>
            <person name="Imamovic A."/>
            <person name="Ireland A."/>
            <person name="Larimer J."/>
            <person name="McCowan C."/>
            <person name="Murphy C."/>
            <person name="Pearson M."/>
            <person name="Poon T.W."/>
            <person name="Priest M."/>
            <person name="Roberts A."/>
            <person name="Saif S."/>
            <person name="Shea T."/>
            <person name="Sykes S."/>
            <person name="Wortman J."/>
            <person name="Nusbaum C."/>
            <person name="Birren B."/>
        </authorList>
    </citation>
    <scope>NUCLEOTIDE SEQUENCE [LARGE SCALE GENOMIC DNA]</scope>
    <source>
        <strain evidence="2">IAC_01/95</strain>
    </source>
</reference>
<dbReference type="EMBL" id="KI695770">
    <property type="protein sequence ID" value="ETM34543.1"/>
    <property type="molecule type" value="Genomic_DNA"/>
</dbReference>
<feature type="region of interest" description="Disordered" evidence="1">
    <location>
        <begin position="26"/>
        <end position="56"/>
    </location>
</feature>